<dbReference type="InterPro" id="IPR003661">
    <property type="entry name" value="HisK_dim/P_dom"/>
</dbReference>
<keyword evidence="7 14" id="KW-0812">Transmembrane</keyword>
<dbReference type="CDD" id="cd00075">
    <property type="entry name" value="HATPase"/>
    <property type="match status" value="1"/>
</dbReference>
<sequence>MRAKTIKLKISILYASILGVLLSLYIAFLFIIPSAALKDNKLLYILIPIPITLLFGYFIGRVIVARILRPIKEITDTANNVTHEDLSLRVKAENVDEELRSLIQAFNDMVSRLGESFEYITDSSSYIAHELKTPIAIIRGESEFALKKERDKEEYKRVISVSLEETKRMLKIIEDLLLLTKMNYQPDVLKFEQIELTQFIGIIYEQAKILASPKNIIVNIDIPQEAGTINADELHLRRLFLNLIDNAIKFTPDNGSIGISLKYENQKALVSIVDTGIGIEEENMPKLFEKFFRIEGKTKDSSPSSGLGLSIAQSIAELHGGEISVTSRAGQGSNFSVSIPLLN</sequence>
<keyword evidence="8" id="KW-0547">Nucleotide-binding</keyword>
<keyword evidence="13 14" id="KW-0472">Membrane</keyword>
<dbReference type="SMART" id="SM00304">
    <property type="entry name" value="HAMP"/>
    <property type="match status" value="1"/>
</dbReference>
<dbReference type="Pfam" id="PF00512">
    <property type="entry name" value="HisKA"/>
    <property type="match status" value="1"/>
</dbReference>
<dbReference type="InterPro" id="IPR050398">
    <property type="entry name" value="HssS/ArlS-like"/>
</dbReference>
<evidence type="ECO:0000259" key="16">
    <source>
        <dbReference type="PROSITE" id="PS50885"/>
    </source>
</evidence>
<dbReference type="EMBL" id="CP019384">
    <property type="protein sequence ID" value="QAT17869.1"/>
    <property type="molecule type" value="Genomic_DNA"/>
</dbReference>
<feature type="domain" description="Histidine kinase" evidence="15">
    <location>
        <begin position="126"/>
        <end position="343"/>
    </location>
</feature>
<feature type="domain" description="HAMP" evidence="16">
    <location>
        <begin position="65"/>
        <end position="118"/>
    </location>
</feature>
<dbReference type="Gene3D" id="1.10.287.130">
    <property type="match status" value="1"/>
</dbReference>
<keyword evidence="10" id="KW-0067">ATP-binding</keyword>
<keyword evidence="12" id="KW-0902">Two-component regulatory system</keyword>
<dbReference type="OrthoDB" id="594725at2"/>
<evidence type="ECO:0000313" key="18">
    <source>
        <dbReference type="Proteomes" id="UP000287243"/>
    </source>
</evidence>
<evidence type="ECO:0000259" key="15">
    <source>
        <dbReference type="PROSITE" id="PS50109"/>
    </source>
</evidence>
<dbReference type="PANTHER" id="PTHR45528">
    <property type="entry name" value="SENSOR HISTIDINE KINASE CPXA"/>
    <property type="match status" value="1"/>
</dbReference>
<evidence type="ECO:0000256" key="10">
    <source>
        <dbReference type="ARBA" id="ARBA00022840"/>
    </source>
</evidence>
<dbReference type="EC" id="2.7.13.3" evidence="3"/>
<reference evidence="17 18" key="1">
    <citation type="submission" date="2017-01" db="EMBL/GenBank/DDBJ databases">
        <title>First insights into the biology of 'candidatus Vampirococcus archaeovorus'.</title>
        <authorList>
            <person name="Kizina J."/>
            <person name="Jordan S."/>
            <person name="Stueber K."/>
            <person name="Reinhardt R."/>
            <person name="Harder J."/>
        </authorList>
    </citation>
    <scope>NUCLEOTIDE SEQUENCE [LARGE SCALE GENOMIC DNA]</scope>
    <source>
        <strain evidence="17 18">LiM</strain>
    </source>
</reference>
<dbReference type="SMART" id="SM00387">
    <property type="entry name" value="HATPase_c"/>
    <property type="match status" value="1"/>
</dbReference>
<dbReference type="InterPro" id="IPR003594">
    <property type="entry name" value="HATPase_dom"/>
</dbReference>
<comment type="subcellular location">
    <subcellularLocation>
        <location evidence="2">Cell membrane</location>
        <topology evidence="2">Multi-pass membrane protein</topology>
    </subcellularLocation>
</comment>
<keyword evidence="6" id="KW-0808">Transferase</keyword>
<dbReference type="Gene3D" id="6.10.340.10">
    <property type="match status" value="1"/>
</dbReference>
<gene>
    <name evidence="17" type="ORF">BU251_09105</name>
</gene>
<proteinExistence type="predicted"/>
<evidence type="ECO:0000256" key="8">
    <source>
        <dbReference type="ARBA" id="ARBA00022741"/>
    </source>
</evidence>
<dbReference type="InterPro" id="IPR003660">
    <property type="entry name" value="HAMP_dom"/>
</dbReference>
<organism evidence="17 18">
    <name type="scientific">Velamenicoccus archaeovorus</name>
    <dbReference type="NCBI Taxonomy" id="1930593"/>
    <lineage>
        <taxon>Bacteria</taxon>
        <taxon>Pseudomonadati</taxon>
        <taxon>Candidatus Omnitrophota</taxon>
        <taxon>Candidatus Velamenicoccus</taxon>
    </lineage>
</organism>
<keyword evidence="5" id="KW-0597">Phosphoprotein</keyword>
<dbReference type="SUPFAM" id="SSF55874">
    <property type="entry name" value="ATPase domain of HSP90 chaperone/DNA topoisomerase II/histidine kinase"/>
    <property type="match status" value="1"/>
</dbReference>
<dbReference type="CDD" id="cd00082">
    <property type="entry name" value="HisKA"/>
    <property type="match status" value="1"/>
</dbReference>
<evidence type="ECO:0000256" key="7">
    <source>
        <dbReference type="ARBA" id="ARBA00022692"/>
    </source>
</evidence>
<dbReference type="PRINTS" id="PR00344">
    <property type="entry name" value="BCTRLSENSOR"/>
</dbReference>
<accession>A0A410P6Q6</accession>
<evidence type="ECO:0000256" key="14">
    <source>
        <dbReference type="SAM" id="Phobius"/>
    </source>
</evidence>
<dbReference type="Proteomes" id="UP000287243">
    <property type="component" value="Chromosome"/>
</dbReference>
<dbReference type="InterPro" id="IPR004358">
    <property type="entry name" value="Sig_transdc_His_kin-like_C"/>
</dbReference>
<dbReference type="PANTHER" id="PTHR45528:SF1">
    <property type="entry name" value="SENSOR HISTIDINE KINASE CPXA"/>
    <property type="match status" value="1"/>
</dbReference>
<dbReference type="AlphaFoldDB" id="A0A410P6Q6"/>
<dbReference type="SMART" id="SM00388">
    <property type="entry name" value="HisKA"/>
    <property type="match status" value="1"/>
</dbReference>
<evidence type="ECO:0000256" key="5">
    <source>
        <dbReference type="ARBA" id="ARBA00022553"/>
    </source>
</evidence>
<keyword evidence="9" id="KW-0418">Kinase</keyword>
<keyword evidence="4" id="KW-1003">Cell membrane</keyword>
<dbReference type="FunFam" id="1.10.287.130:FF:000001">
    <property type="entry name" value="Two-component sensor histidine kinase"/>
    <property type="match status" value="1"/>
</dbReference>
<keyword evidence="11 14" id="KW-1133">Transmembrane helix</keyword>
<dbReference type="GO" id="GO:0005524">
    <property type="term" value="F:ATP binding"/>
    <property type="evidence" value="ECO:0007669"/>
    <property type="project" value="UniProtKB-KW"/>
</dbReference>
<keyword evidence="18" id="KW-1185">Reference proteome</keyword>
<dbReference type="RefSeq" id="WP_128700836.1">
    <property type="nucleotide sequence ID" value="NZ_CP019384.1"/>
</dbReference>
<dbReference type="CDD" id="cd06225">
    <property type="entry name" value="HAMP"/>
    <property type="match status" value="1"/>
</dbReference>
<dbReference type="Pfam" id="PF02518">
    <property type="entry name" value="HATPase_c"/>
    <property type="match status" value="1"/>
</dbReference>
<dbReference type="GO" id="GO:0000155">
    <property type="term" value="F:phosphorelay sensor kinase activity"/>
    <property type="evidence" value="ECO:0007669"/>
    <property type="project" value="InterPro"/>
</dbReference>
<dbReference type="SUPFAM" id="SSF47384">
    <property type="entry name" value="Homodimeric domain of signal transducing histidine kinase"/>
    <property type="match status" value="1"/>
</dbReference>
<evidence type="ECO:0000256" key="1">
    <source>
        <dbReference type="ARBA" id="ARBA00000085"/>
    </source>
</evidence>
<evidence type="ECO:0000256" key="12">
    <source>
        <dbReference type="ARBA" id="ARBA00023012"/>
    </source>
</evidence>
<name>A0A410P6Q6_VELA1</name>
<protein>
    <recommendedName>
        <fullName evidence="3">histidine kinase</fullName>
        <ecNumber evidence="3">2.7.13.3</ecNumber>
    </recommendedName>
</protein>
<dbReference type="InterPro" id="IPR005467">
    <property type="entry name" value="His_kinase_dom"/>
</dbReference>
<feature type="transmembrane region" description="Helical" evidence="14">
    <location>
        <begin position="42"/>
        <end position="64"/>
    </location>
</feature>
<evidence type="ECO:0000256" key="2">
    <source>
        <dbReference type="ARBA" id="ARBA00004651"/>
    </source>
</evidence>
<dbReference type="Gene3D" id="3.30.565.10">
    <property type="entry name" value="Histidine kinase-like ATPase, C-terminal domain"/>
    <property type="match status" value="1"/>
</dbReference>
<dbReference type="GO" id="GO:0005886">
    <property type="term" value="C:plasma membrane"/>
    <property type="evidence" value="ECO:0007669"/>
    <property type="project" value="UniProtKB-SubCell"/>
</dbReference>
<dbReference type="Pfam" id="PF00672">
    <property type="entry name" value="HAMP"/>
    <property type="match status" value="1"/>
</dbReference>
<dbReference type="InterPro" id="IPR036097">
    <property type="entry name" value="HisK_dim/P_sf"/>
</dbReference>
<dbReference type="FunFam" id="3.30.565.10:FF:000006">
    <property type="entry name" value="Sensor histidine kinase WalK"/>
    <property type="match status" value="1"/>
</dbReference>
<dbReference type="InterPro" id="IPR036890">
    <property type="entry name" value="HATPase_C_sf"/>
</dbReference>
<evidence type="ECO:0000256" key="4">
    <source>
        <dbReference type="ARBA" id="ARBA00022475"/>
    </source>
</evidence>
<dbReference type="PROSITE" id="PS50885">
    <property type="entry name" value="HAMP"/>
    <property type="match status" value="1"/>
</dbReference>
<evidence type="ECO:0000256" key="3">
    <source>
        <dbReference type="ARBA" id="ARBA00012438"/>
    </source>
</evidence>
<evidence type="ECO:0000313" key="17">
    <source>
        <dbReference type="EMBL" id="QAT17869.1"/>
    </source>
</evidence>
<dbReference type="SUPFAM" id="SSF158472">
    <property type="entry name" value="HAMP domain-like"/>
    <property type="match status" value="1"/>
</dbReference>
<dbReference type="KEGG" id="vai:BU251_09105"/>
<evidence type="ECO:0000256" key="11">
    <source>
        <dbReference type="ARBA" id="ARBA00022989"/>
    </source>
</evidence>
<comment type="catalytic activity">
    <reaction evidence="1">
        <text>ATP + protein L-histidine = ADP + protein N-phospho-L-histidine.</text>
        <dbReference type="EC" id="2.7.13.3"/>
    </reaction>
</comment>
<feature type="transmembrane region" description="Helical" evidence="14">
    <location>
        <begin position="12"/>
        <end position="36"/>
    </location>
</feature>
<evidence type="ECO:0000256" key="13">
    <source>
        <dbReference type="ARBA" id="ARBA00023136"/>
    </source>
</evidence>
<evidence type="ECO:0000256" key="9">
    <source>
        <dbReference type="ARBA" id="ARBA00022777"/>
    </source>
</evidence>
<dbReference type="PROSITE" id="PS50109">
    <property type="entry name" value="HIS_KIN"/>
    <property type="match status" value="1"/>
</dbReference>
<evidence type="ECO:0000256" key="6">
    <source>
        <dbReference type="ARBA" id="ARBA00022679"/>
    </source>
</evidence>